<dbReference type="PANTHER" id="PTHR43736:SF4">
    <property type="entry name" value="SLR1690 PROTEIN"/>
    <property type="match status" value="1"/>
</dbReference>
<evidence type="ECO:0000256" key="1">
    <source>
        <dbReference type="ARBA" id="ARBA00022801"/>
    </source>
</evidence>
<accession>F7PUA0</accession>
<dbReference type="STRING" id="1033810.HLPCO_002197"/>
<dbReference type="eggNOG" id="COG1051">
    <property type="taxonomic scope" value="Bacteria"/>
</dbReference>
<protein>
    <submittedName>
        <fullName evidence="3">Bifunctional NMN adenylyltransferase-nudix hydrolase protein</fullName>
        <ecNumber evidence="3">2.7.7.1</ecNumber>
    </submittedName>
</protein>
<dbReference type="PANTHER" id="PTHR43736">
    <property type="entry name" value="ADP-RIBOSE PYROPHOSPHATASE"/>
    <property type="match status" value="1"/>
</dbReference>
<organism evidence="3 4">
    <name type="scientific">Haloplasma contractile SSD-17B</name>
    <dbReference type="NCBI Taxonomy" id="1033810"/>
    <lineage>
        <taxon>Bacteria</taxon>
        <taxon>Bacillati</taxon>
        <taxon>Mycoplasmatota</taxon>
        <taxon>Mollicutes</taxon>
        <taxon>Haloplasmatales</taxon>
        <taxon>Haloplasmataceae</taxon>
        <taxon>Haloplasma</taxon>
    </lineage>
</organism>
<dbReference type="OrthoDB" id="9786141at2"/>
<dbReference type="InParanoid" id="F7PUA0"/>
<dbReference type="SUPFAM" id="SSF46785">
    <property type="entry name" value="Winged helix' DNA-binding domain"/>
    <property type="match status" value="1"/>
</dbReference>
<dbReference type="InterPro" id="IPR000086">
    <property type="entry name" value="NUDIX_hydrolase_dom"/>
</dbReference>
<feature type="domain" description="Nudix hydrolase" evidence="2">
    <location>
        <begin position="21"/>
        <end position="167"/>
    </location>
</feature>
<dbReference type="Proteomes" id="UP000005707">
    <property type="component" value="Unassembled WGS sequence"/>
</dbReference>
<dbReference type="Gene3D" id="3.90.79.10">
    <property type="entry name" value="Nucleoside Triphosphate Pyrophosphohydrolase"/>
    <property type="match status" value="1"/>
</dbReference>
<dbReference type="SUPFAM" id="SSF55811">
    <property type="entry name" value="Nudix"/>
    <property type="match status" value="1"/>
</dbReference>
<keyword evidence="4" id="KW-1185">Reference proteome</keyword>
<dbReference type="GO" id="GO:0000309">
    <property type="term" value="F:nicotinamide-nucleotide adenylyltransferase activity"/>
    <property type="evidence" value="ECO:0007669"/>
    <property type="project" value="UniProtKB-EC"/>
</dbReference>
<dbReference type="InterPro" id="IPR054105">
    <property type="entry name" value="WHD_NrtR"/>
</dbReference>
<dbReference type="InterPro" id="IPR036388">
    <property type="entry name" value="WH-like_DNA-bd_sf"/>
</dbReference>
<gene>
    <name evidence="3" type="ORF">HLPCO_002197</name>
</gene>
<dbReference type="Pfam" id="PF00293">
    <property type="entry name" value="NUDIX"/>
    <property type="match status" value="1"/>
</dbReference>
<dbReference type="EC" id="2.7.7.1" evidence="3"/>
<dbReference type="InterPro" id="IPR015797">
    <property type="entry name" value="NUDIX_hydrolase-like_dom_sf"/>
</dbReference>
<reference evidence="3 4" key="2">
    <citation type="journal article" date="2013" name="PLoS ONE">
        <title>INDIGO - INtegrated Data Warehouse of MIcrobial GenOmes with Examples from the Red Sea Extremophiles.</title>
        <authorList>
            <person name="Alam I."/>
            <person name="Antunes A."/>
            <person name="Kamau A.A."/>
            <person name="Ba Alawi W."/>
            <person name="Kalkatawi M."/>
            <person name="Stingl U."/>
            <person name="Bajic V.B."/>
        </authorList>
    </citation>
    <scope>NUCLEOTIDE SEQUENCE [LARGE SCALE GENOMIC DNA]</scope>
    <source>
        <strain evidence="3 4">SSD-17B</strain>
    </source>
</reference>
<reference evidence="3 4" key="1">
    <citation type="journal article" date="2011" name="J. Bacteriol.">
        <title>Genome sequence of Haloplasma contractile, an unusual contractile bacterium from a deep-sea anoxic brine lake.</title>
        <authorList>
            <person name="Antunes A."/>
            <person name="Alam I."/>
            <person name="El Dorry H."/>
            <person name="Siam R."/>
            <person name="Robertson A."/>
            <person name="Bajic V.B."/>
            <person name="Stingl U."/>
        </authorList>
    </citation>
    <scope>NUCLEOTIDE SEQUENCE [LARGE SCALE GENOMIC DNA]</scope>
    <source>
        <strain evidence="3 4">SSD-17B</strain>
    </source>
</reference>
<evidence type="ECO:0000313" key="3">
    <source>
        <dbReference type="EMBL" id="ERJ11714.1"/>
    </source>
</evidence>
<dbReference type="InterPro" id="IPR020084">
    <property type="entry name" value="NUDIX_hydrolase_CS"/>
</dbReference>
<dbReference type="InterPro" id="IPR036390">
    <property type="entry name" value="WH_DNA-bd_sf"/>
</dbReference>
<keyword evidence="3" id="KW-0808">Transferase</keyword>
<dbReference type="EMBL" id="AFNU02000008">
    <property type="protein sequence ID" value="ERJ11714.1"/>
    <property type="molecule type" value="Genomic_DNA"/>
</dbReference>
<sequence length="294" mass="34960">MDQNHLSEEEFLKQYNVGDYERPSVTVDMLFFTIFNKEYEDIRKLPEKELQLLLIKRNGHPYKDSWALPGGFVNIDESIDDAVYRELKEETNVEDVYFEQLYTFGDVDRDPRTRVISSSYLALTNRENINAKAGDDASDVAWFTIKKTDIEMNEEDHKKTYYFNIYSQEKGIDIIYKIIEKTTYDQYVPNKQYEFIPVSEEKIAFDHIKIINYGLDRLKNKIEYTPIAFNFLPEYFTLTELQKVYELILGKELLKANFRRKIKQVVVKTEETTHEVGHRPSSLYTFNKNYQTLF</sequence>
<dbReference type="Gene3D" id="1.10.10.10">
    <property type="entry name" value="Winged helix-like DNA-binding domain superfamily/Winged helix DNA-binding domain"/>
    <property type="match status" value="1"/>
</dbReference>
<comment type="caution">
    <text evidence="3">The sequence shown here is derived from an EMBL/GenBank/DDBJ whole genome shotgun (WGS) entry which is preliminary data.</text>
</comment>
<dbReference type="AlphaFoldDB" id="F7PUA0"/>
<proteinExistence type="predicted"/>
<dbReference type="PROSITE" id="PS51462">
    <property type="entry name" value="NUDIX"/>
    <property type="match status" value="1"/>
</dbReference>
<keyword evidence="1 3" id="KW-0378">Hydrolase</keyword>
<dbReference type="GO" id="GO:0016787">
    <property type="term" value="F:hydrolase activity"/>
    <property type="evidence" value="ECO:0007669"/>
    <property type="project" value="UniProtKB-KW"/>
</dbReference>
<dbReference type="Pfam" id="PF21906">
    <property type="entry name" value="WHD_NrtR"/>
    <property type="match status" value="1"/>
</dbReference>
<name>F7PUA0_9MOLU</name>
<dbReference type="CDD" id="cd18873">
    <property type="entry name" value="NUDIX_NadM_like"/>
    <property type="match status" value="1"/>
</dbReference>
<keyword evidence="3" id="KW-0548">Nucleotidyltransferase</keyword>
<evidence type="ECO:0000313" key="4">
    <source>
        <dbReference type="Proteomes" id="UP000005707"/>
    </source>
</evidence>
<dbReference type="RefSeq" id="WP_008824419.1">
    <property type="nucleotide sequence ID" value="NZ_AFNU02000008.1"/>
</dbReference>
<evidence type="ECO:0000259" key="2">
    <source>
        <dbReference type="PROSITE" id="PS51462"/>
    </source>
</evidence>
<dbReference type="PROSITE" id="PS00893">
    <property type="entry name" value="NUDIX_BOX"/>
    <property type="match status" value="1"/>
</dbReference>